<sequence length="161" mass="18032">MAKNDALIQSQAATLKNLENQMGQLATKLHSRLQGAFLSDTENLKILGKEHFKVVELRNGNTLEPKKVVVEDEPTGKEESQPTVEVPITEKLDAEKSDEALEQIPNYVKFMKDILSKKKRLSKYGTVTLTKECSAFLQNKLPLKLKDPGSFKIPCNIGESY</sequence>
<evidence type="ECO:0000313" key="2">
    <source>
        <dbReference type="RefSeq" id="XP_016747042.2"/>
    </source>
</evidence>
<dbReference type="RefSeq" id="XP_016747042.2">
    <property type="nucleotide sequence ID" value="XM_016891553.2"/>
</dbReference>
<dbReference type="Proteomes" id="UP000818029">
    <property type="component" value="Chromosome D08"/>
</dbReference>
<name>A0A1U8P745_GOSHI</name>
<evidence type="ECO:0000313" key="1">
    <source>
        <dbReference type="Proteomes" id="UP000818029"/>
    </source>
</evidence>
<reference evidence="1" key="1">
    <citation type="journal article" date="2020" name="Nat. Genet.">
        <title>Genomic diversifications of five Gossypium allopolyploid species and their impact on cotton improvement.</title>
        <authorList>
            <person name="Chen Z.J."/>
            <person name="Sreedasyam A."/>
            <person name="Ando A."/>
            <person name="Song Q."/>
            <person name="De Santiago L.M."/>
            <person name="Hulse-Kemp A.M."/>
            <person name="Ding M."/>
            <person name="Ye W."/>
            <person name="Kirkbride R.C."/>
            <person name="Jenkins J."/>
            <person name="Plott C."/>
            <person name="Lovell J."/>
            <person name="Lin Y.M."/>
            <person name="Vaughn R."/>
            <person name="Liu B."/>
            <person name="Simpson S."/>
            <person name="Scheffler B.E."/>
            <person name="Wen L."/>
            <person name="Saski C.A."/>
            <person name="Grover C.E."/>
            <person name="Hu G."/>
            <person name="Conover J.L."/>
            <person name="Carlson J.W."/>
            <person name="Shu S."/>
            <person name="Boston L.B."/>
            <person name="Williams M."/>
            <person name="Peterson D.G."/>
            <person name="McGee K."/>
            <person name="Jones D.C."/>
            <person name="Wendel J.F."/>
            <person name="Stelly D.M."/>
            <person name="Grimwood J."/>
            <person name="Schmutz J."/>
        </authorList>
    </citation>
    <scope>NUCLEOTIDE SEQUENCE [LARGE SCALE GENOMIC DNA]</scope>
    <source>
        <strain evidence="1">cv. TM-1</strain>
    </source>
</reference>
<accession>A0A1U8P745</accession>
<gene>
    <name evidence="2" type="primary">LOC107955744</name>
    <name evidence="3" type="synonym">LOC121227600</name>
</gene>
<dbReference type="RefSeq" id="XP_040966509.1">
    <property type="nucleotide sequence ID" value="XM_041110575.1"/>
</dbReference>
<reference evidence="2 3" key="2">
    <citation type="submission" date="2025-05" db="UniProtKB">
        <authorList>
            <consortium name="RefSeq"/>
        </authorList>
    </citation>
    <scope>IDENTIFICATION</scope>
</reference>
<proteinExistence type="predicted"/>
<dbReference type="AlphaFoldDB" id="A0A1U8P745"/>
<dbReference type="KEGG" id="ghi:107955744"/>
<dbReference type="PANTHER" id="PTHR33067">
    <property type="entry name" value="RNA-DIRECTED DNA POLYMERASE-RELATED"/>
    <property type="match status" value="1"/>
</dbReference>
<dbReference type="GeneID" id="107955744"/>
<evidence type="ECO:0000313" key="3">
    <source>
        <dbReference type="RefSeq" id="XP_040966509.1"/>
    </source>
</evidence>
<protein>
    <submittedName>
        <fullName evidence="2 3">Uncharacterized protein</fullName>
    </submittedName>
</protein>
<organism evidence="1 2">
    <name type="scientific">Gossypium hirsutum</name>
    <name type="common">Upland cotton</name>
    <name type="synonym">Gossypium mexicanum</name>
    <dbReference type="NCBI Taxonomy" id="3635"/>
    <lineage>
        <taxon>Eukaryota</taxon>
        <taxon>Viridiplantae</taxon>
        <taxon>Streptophyta</taxon>
        <taxon>Embryophyta</taxon>
        <taxon>Tracheophyta</taxon>
        <taxon>Spermatophyta</taxon>
        <taxon>Magnoliopsida</taxon>
        <taxon>eudicotyledons</taxon>
        <taxon>Gunneridae</taxon>
        <taxon>Pentapetalae</taxon>
        <taxon>rosids</taxon>
        <taxon>malvids</taxon>
        <taxon>Malvales</taxon>
        <taxon>Malvaceae</taxon>
        <taxon>Malvoideae</taxon>
        <taxon>Gossypium</taxon>
    </lineage>
</organism>
<dbReference type="PANTHER" id="PTHR33067:SF39">
    <property type="entry name" value="TRANSCRIPTION FACTOR INTERACTOR AND REGULATOR CCHC(ZN) FAMILY"/>
    <property type="match status" value="1"/>
</dbReference>
<dbReference type="PaxDb" id="3635-A0A1U8P745"/>
<keyword evidence="1" id="KW-1185">Reference proteome</keyword>